<accession>A0A2K1JV26</accession>
<dbReference type="EnsemblPlants" id="Pp3c11_17360V3.1">
    <property type="protein sequence ID" value="Pp3c11_17360V3.1"/>
    <property type="gene ID" value="Pp3c11_17360"/>
</dbReference>
<keyword evidence="3" id="KW-1185">Reference proteome</keyword>
<dbReference type="InParanoid" id="A0A2K1JV26"/>
<dbReference type="AlphaFoldDB" id="A0A2K1JV26"/>
<dbReference type="PaxDb" id="3218-PP1S80_107V6.1"/>
<reference evidence="2" key="3">
    <citation type="submission" date="2020-12" db="UniProtKB">
        <authorList>
            <consortium name="EnsemblPlants"/>
        </authorList>
    </citation>
    <scope>IDENTIFICATION</scope>
</reference>
<reference evidence="1 3" key="1">
    <citation type="journal article" date="2008" name="Science">
        <title>The Physcomitrella genome reveals evolutionary insights into the conquest of land by plants.</title>
        <authorList>
            <person name="Rensing S."/>
            <person name="Lang D."/>
            <person name="Zimmer A."/>
            <person name="Terry A."/>
            <person name="Salamov A."/>
            <person name="Shapiro H."/>
            <person name="Nishiyama T."/>
            <person name="Perroud P.-F."/>
            <person name="Lindquist E."/>
            <person name="Kamisugi Y."/>
            <person name="Tanahashi T."/>
            <person name="Sakakibara K."/>
            <person name="Fujita T."/>
            <person name="Oishi K."/>
            <person name="Shin-I T."/>
            <person name="Kuroki Y."/>
            <person name="Toyoda A."/>
            <person name="Suzuki Y."/>
            <person name="Hashimoto A."/>
            <person name="Yamaguchi K."/>
            <person name="Sugano A."/>
            <person name="Kohara Y."/>
            <person name="Fujiyama A."/>
            <person name="Anterola A."/>
            <person name="Aoki S."/>
            <person name="Ashton N."/>
            <person name="Barbazuk W.B."/>
            <person name="Barker E."/>
            <person name="Bennetzen J."/>
            <person name="Bezanilla M."/>
            <person name="Blankenship R."/>
            <person name="Cho S.H."/>
            <person name="Dutcher S."/>
            <person name="Estelle M."/>
            <person name="Fawcett J.A."/>
            <person name="Gundlach H."/>
            <person name="Hanada K."/>
            <person name="Heyl A."/>
            <person name="Hicks K.A."/>
            <person name="Hugh J."/>
            <person name="Lohr M."/>
            <person name="Mayer K."/>
            <person name="Melkozernov A."/>
            <person name="Murata T."/>
            <person name="Nelson D."/>
            <person name="Pils B."/>
            <person name="Prigge M."/>
            <person name="Reiss B."/>
            <person name="Renner T."/>
            <person name="Rombauts S."/>
            <person name="Rushton P."/>
            <person name="Sanderfoot A."/>
            <person name="Schween G."/>
            <person name="Shiu S.-H."/>
            <person name="Stueber K."/>
            <person name="Theodoulou F.L."/>
            <person name="Tu H."/>
            <person name="Van de Peer Y."/>
            <person name="Verrier P.J."/>
            <person name="Waters E."/>
            <person name="Wood A."/>
            <person name="Yang L."/>
            <person name="Cove D."/>
            <person name="Cuming A."/>
            <person name="Hasebe M."/>
            <person name="Lucas S."/>
            <person name="Mishler D.B."/>
            <person name="Reski R."/>
            <person name="Grigoriev I."/>
            <person name="Quatrano R.S."/>
            <person name="Boore J.L."/>
        </authorList>
    </citation>
    <scope>NUCLEOTIDE SEQUENCE [LARGE SCALE GENOMIC DNA]</scope>
    <source>
        <strain evidence="2 3">cv. Gransden 2004</strain>
    </source>
</reference>
<reference evidence="1 3" key="2">
    <citation type="journal article" date="2018" name="Plant J.">
        <title>The Physcomitrella patens chromosome-scale assembly reveals moss genome structure and evolution.</title>
        <authorList>
            <person name="Lang D."/>
            <person name="Ullrich K.K."/>
            <person name="Murat F."/>
            <person name="Fuchs J."/>
            <person name="Jenkins J."/>
            <person name="Haas F.B."/>
            <person name="Piednoel M."/>
            <person name="Gundlach H."/>
            <person name="Van Bel M."/>
            <person name="Meyberg R."/>
            <person name="Vives C."/>
            <person name="Morata J."/>
            <person name="Symeonidi A."/>
            <person name="Hiss M."/>
            <person name="Muchero W."/>
            <person name="Kamisugi Y."/>
            <person name="Saleh O."/>
            <person name="Blanc G."/>
            <person name="Decker E.L."/>
            <person name="van Gessel N."/>
            <person name="Grimwood J."/>
            <person name="Hayes R.D."/>
            <person name="Graham S.W."/>
            <person name="Gunter L.E."/>
            <person name="McDaniel S.F."/>
            <person name="Hoernstein S.N.W."/>
            <person name="Larsson A."/>
            <person name="Li F.W."/>
            <person name="Perroud P.F."/>
            <person name="Phillips J."/>
            <person name="Ranjan P."/>
            <person name="Rokshar D.S."/>
            <person name="Rothfels C.J."/>
            <person name="Schneider L."/>
            <person name="Shu S."/>
            <person name="Stevenson D.W."/>
            <person name="Thummler F."/>
            <person name="Tillich M."/>
            <person name="Villarreal Aguilar J.C."/>
            <person name="Widiez T."/>
            <person name="Wong G.K."/>
            <person name="Wymore A."/>
            <person name="Zhang Y."/>
            <person name="Zimmer A.D."/>
            <person name="Quatrano R.S."/>
            <person name="Mayer K.F.X."/>
            <person name="Goodstein D."/>
            <person name="Casacuberta J.M."/>
            <person name="Vandepoele K."/>
            <person name="Reski R."/>
            <person name="Cuming A.C."/>
            <person name="Tuskan G.A."/>
            <person name="Maumus F."/>
            <person name="Salse J."/>
            <person name="Schmutz J."/>
            <person name="Rensing S.A."/>
        </authorList>
    </citation>
    <scope>NUCLEOTIDE SEQUENCE [LARGE SCALE GENOMIC DNA]</scope>
    <source>
        <strain evidence="2 3">cv. Gransden 2004</strain>
    </source>
</reference>
<dbReference type="EMBL" id="ABEU02000011">
    <property type="protein sequence ID" value="PNR45375.1"/>
    <property type="molecule type" value="Genomic_DNA"/>
</dbReference>
<evidence type="ECO:0000313" key="2">
    <source>
        <dbReference type="EnsemblPlants" id="Pp3c11_17360V3.1"/>
    </source>
</evidence>
<sequence length="88" mass="9958">MSTDFHLNPCQDNLGSLQDIYLSNCPGVWSGQGDDLNLEDLHFCNQLHRLTLDGLPLKRLLGLAQKQFRSDVNRVMLGRLTFVRGAFI</sequence>
<dbReference type="Proteomes" id="UP000006727">
    <property type="component" value="Chromosome 11"/>
</dbReference>
<proteinExistence type="predicted"/>
<dbReference type="Gramene" id="Pp3c11_17360V3.1">
    <property type="protein sequence ID" value="Pp3c11_17360V3.1"/>
    <property type="gene ID" value="Pp3c11_17360"/>
</dbReference>
<name>A0A2K1JV26_PHYPA</name>
<gene>
    <name evidence="1" type="ORF">PHYPA_015146</name>
</gene>
<evidence type="ECO:0000313" key="1">
    <source>
        <dbReference type="EMBL" id="PNR45375.1"/>
    </source>
</evidence>
<protein>
    <submittedName>
        <fullName evidence="1 2">Uncharacterized protein</fullName>
    </submittedName>
</protein>
<evidence type="ECO:0000313" key="3">
    <source>
        <dbReference type="Proteomes" id="UP000006727"/>
    </source>
</evidence>
<organism evidence="1">
    <name type="scientific">Physcomitrium patens</name>
    <name type="common">Spreading-leaved earth moss</name>
    <name type="synonym">Physcomitrella patens</name>
    <dbReference type="NCBI Taxonomy" id="3218"/>
    <lineage>
        <taxon>Eukaryota</taxon>
        <taxon>Viridiplantae</taxon>
        <taxon>Streptophyta</taxon>
        <taxon>Embryophyta</taxon>
        <taxon>Bryophyta</taxon>
        <taxon>Bryophytina</taxon>
        <taxon>Bryopsida</taxon>
        <taxon>Funariidae</taxon>
        <taxon>Funariales</taxon>
        <taxon>Funariaceae</taxon>
        <taxon>Physcomitrium</taxon>
    </lineage>
</organism>